<organism evidence="1 2">
    <name type="scientific">Filobasidium floriforme</name>
    <dbReference type="NCBI Taxonomy" id="5210"/>
    <lineage>
        <taxon>Eukaryota</taxon>
        <taxon>Fungi</taxon>
        <taxon>Dikarya</taxon>
        <taxon>Basidiomycota</taxon>
        <taxon>Agaricomycotina</taxon>
        <taxon>Tremellomycetes</taxon>
        <taxon>Filobasidiales</taxon>
        <taxon>Filobasidiaceae</taxon>
        <taxon>Filobasidium</taxon>
    </lineage>
</organism>
<reference evidence="1" key="1">
    <citation type="submission" date="2020-04" db="EMBL/GenBank/DDBJ databases">
        <title>Analysis of mating type loci in Filobasidium floriforme.</title>
        <authorList>
            <person name="Nowrousian M."/>
        </authorList>
    </citation>
    <scope>NUCLEOTIDE SEQUENCE</scope>
    <source>
        <strain evidence="1">CBS 6242</strain>
    </source>
</reference>
<dbReference type="EMBL" id="JABELV010000129">
    <property type="protein sequence ID" value="KAG7529987.1"/>
    <property type="molecule type" value="Genomic_DNA"/>
</dbReference>
<sequence>MSSSSLLTMAQQLESLKYQPEPEEYDHSVLRLLNERYSTWEDLVRLSENAGAGPSGLRYGEEEGEGKFTQEDGWDLDVDEDELEDGAAIDEKKEQDLRGEMTLLEAEIEKWKDLERNSTESLAKVNAEIAPLHAKTQAQLQQLLAQTSQLSDSRYALMDDLGRLTGELVSSNANGDMTGELGGNGEEDTLTLLERMEKARTRLDALGLGIKWMGVLERVMLSAQETLEARQLGKTSPTPLRSPLPSIAPFKNLHNLLISLSTTLPPDFHLLAIAQRVHRQVWREMKGWGQKALEGALDGIGWPGRGVAYESVGVEERRRFERSFKELLVLQQEGIKLFDSTPEKLKSVLNFDAEIEIGLYPIVAMVRSVKQRFVFHFEGDRGTNRLDKPEWAFSSVLDTIYEQRAFAETYLQALVSRTGTMFKDVDAVSELTAQLLTLPLALLKHRFPHLFPHPPLLAHTVYQTVVFDDSIKRGGFSSTRAWKATRRRQLRGSDGGTDEDEWEGLTEEILNTDDWFERWWQSEKEFASEQYEEITSSPEAWTLVDVSEGGDTESESALERRRDFKPTIGARQVRALVEQVADRYASLPTLRHKYPFLAQVQLPILDSYRKRIASSLDAFETLASTFARAVPGALAGHSRENGLGMDTAKMTSGVGGLQRLTKAWISAKWLMDAMERWGDEMLYLELVTEISNSPDYIARARHDGIAVDDGANPYDIAVEQYRTLVNRAESMIVKHVTAEVERDLRTHLTRRWDANASSMDKEGTTMALIGPLTTLSAHLGHLARMLPASAAGHLYRAIVAHVTNHIMQRAVYAGWSKFTEYGGQELVAETNAWVEASTLGLRECDAIRRPGLPWQAFGETARLLSLPTEAKEEQPVTFAQAVAMAFDSQYARLTELLDIKELDQGQAQVVLKRRIDCWR</sequence>
<name>A0A8K0NP01_9TREE</name>
<protein>
    <submittedName>
        <fullName evidence="1">Uncharacterized protein</fullName>
    </submittedName>
</protein>
<comment type="caution">
    <text evidence="1">The sequence shown here is derived from an EMBL/GenBank/DDBJ whole genome shotgun (WGS) entry which is preliminary data.</text>
</comment>
<dbReference type="GO" id="GO:0006890">
    <property type="term" value="P:retrograde vesicle-mediated transport, Golgi to endoplasmic reticulum"/>
    <property type="evidence" value="ECO:0007669"/>
    <property type="project" value="InterPro"/>
</dbReference>
<evidence type="ECO:0000313" key="1">
    <source>
        <dbReference type="EMBL" id="KAG7529987.1"/>
    </source>
</evidence>
<dbReference type="AlphaFoldDB" id="A0A8K0NP01"/>
<dbReference type="PANTHER" id="PTHR13520:SF0">
    <property type="entry name" value="RAD50-INTERACTING PROTEIN 1"/>
    <property type="match status" value="1"/>
</dbReference>
<dbReference type="GO" id="GO:0070939">
    <property type="term" value="C:Dsl1/NZR complex"/>
    <property type="evidence" value="ECO:0007669"/>
    <property type="project" value="InterPro"/>
</dbReference>
<dbReference type="PROSITE" id="PS51386">
    <property type="entry name" value="RINT1_TIP20"/>
    <property type="match status" value="1"/>
</dbReference>
<dbReference type="Pfam" id="PF04437">
    <property type="entry name" value="RINT1_TIP1"/>
    <property type="match status" value="1"/>
</dbReference>
<dbReference type="InterPro" id="IPR007528">
    <property type="entry name" value="RINT1_Tip20"/>
</dbReference>
<dbReference type="PANTHER" id="PTHR13520">
    <property type="entry name" value="RAD50-INTERACTING PROTEIN 1 RINT-1"/>
    <property type="match status" value="1"/>
</dbReference>
<proteinExistence type="predicted"/>
<gene>
    <name evidence="1" type="ORF">FFLO_05284</name>
</gene>
<dbReference type="GO" id="GO:0060628">
    <property type="term" value="P:regulation of ER to Golgi vesicle-mediated transport"/>
    <property type="evidence" value="ECO:0007669"/>
    <property type="project" value="TreeGrafter"/>
</dbReference>
<evidence type="ECO:0000313" key="2">
    <source>
        <dbReference type="Proteomes" id="UP000812966"/>
    </source>
</evidence>
<dbReference type="GO" id="GO:0006888">
    <property type="term" value="P:endoplasmic reticulum to Golgi vesicle-mediated transport"/>
    <property type="evidence" value="ECO:0007669"/>
    <property type="project" value="InterPro"/>
</dbReference>
<keyword evidence="2" id="KW-1185">Reference proteome</keyword>
<dbReference type="Proteomes" id="UP000812966">
    <property type="component" value="Unassembled WGS sequence"/>
</dbReference>
<accession>A0A8K0NP01</accession>